<gene>
    <name evidence="1" type="ORF">S7711_07127</name>
</gene>
<evidence type="ECO:0000313" key="2">
    <source>
        <dbReference type="Proteomes" id="UP000028045"/>
    </source>
</evidence>
<dbReference type="InterPro" id="IPR011051">
    <property type="entry name" value="RmlC_Cupin_sf"/>
</dbReference>
<dbReference type="Gene3D" id="2.20.70.150">
    <property type="match status" value="1"/>
</dbReference>
<dbReference type="Gene3D" id="2.60.120.10">
    <property type="entry name" value="Jelly Rolls"/>
    <property type="match status" value="1"/>
</dbReference>
<reference evidence="1 2" key="1">
    <citation type="journal article" date="2014" name="BMC Genomics">
        <title>Comparative genome sequencing reveals chemotype-specific gene clusters in the toxigenic black mold Stachybotrys.</title>
        <authorList>
            <person name="Semeiks J."/>
            <person name="Borek D."/>
            <person name="Otwinowski Z."/>
            <person name="Grishin N.V."/>
        </authorList>
    </citation>
    <scope>NUCLEOTIDE SEQUENCE [LARGE SCALE GENOMIC DNA]</scope>
    <source>
        <strain evidence="2">CBS 109288 / IBT 7711</strain>
    </source>
</reference>
<dbReference type="AlphaFoldDB" id="A0A084BCD2"/>
<dbReference type="InterPro" id="IPR047142">
    <property type="entry name" value="OryJ/VirC-like"/>
</dbReference>
<dbReference type="EMBL" id="KL647391">
    <property type="protein sequence ID" value="KEY75211.1"/>
    <property type="molecule type" value="Genomic_DNA"/>
</dbReference>
<dbReference type="PANTHER" id="PTHR36156:SF2">
    <property type="entry name" value="CUPIN TYPE-2 DOMAIN-CONTAINING PROTEIN"/>
    <property type="match status" value="1"/>
</dbReference>
<dbReference type="Proteomes" id="UP000028045">
    <property type="component" value="Unassembled WGS sequence"/>
</dbReference>
<dbReference type="InterPro" id="IPR014710">
    <property type="entry name" value="RmlC-like_jellyroll"/>
</dbReference>
<protein>
    <submittedName>
        <fullName evidence="1">Uncharacterized protein</fullName>
    </submittedName>
</protein>
<organism evidence="1 2">
    <name type="scientific">Stachybotrys chartarum (strain CBS 109288 / IBT 7711)</name>
    <name type="common">Toxic black mold</name>
    <name type="synonym">Stilbospora chartarum</name>
    <dbReference type="NCBI Taxonomy" id="1280523"/>
    <lineage>
        <taxon>Eukaryota</taxon>
        <taxon>Fungi</taxon>
        <taxon>Dikarya</taxon>
        <taxon>Ascomycota</taxon>
        <taxon>Pezizomycotina</taxon>
        <taxon>Sordariomycetes</taxon>
        <taxon>Hypocreomycetidae</taxon>
        <taxon>Hypocreales</taxon>
        <taxon>Stachybotryaceae</taxon>
        <taxon>Stachybotrys</taxon>
    </lineage>
</organism>
<sequence>MSMFPDPRRVVTGHDDEGNAIVVADSQIPSLPTPVNCNFAELYQTSEFPSSNDVWEDPMQNNTQSLANSNGIVLRVVDFKANTTTSLWILASSMRASLCGMHFHSLHLCKIEHHPERSSVLEKGVETTVRAGDVVVQRGTMHAWHNRTDKPARVFFVLASAYIKPYMIILKTNEPRTAAKPVEIGGKLLGTHGFTPDEVKPQK</sequence>
<accession>A0A084BCD2</accession>
<dbReference type="SUPFAM" id="SSF51182">
    <property type="entry name" value="RmlC-like cupins"/>
    <property type="match status" value="1"/>
</dbReference>
<evidence type="ECO:0000313" key="1">
    <source>
        <dbReference type="EMBL" id="KEY75211.1"/>
    </source>
</evidence>
<dbReference type="HOGENOM" id="CLU_096188_0_1_1"/>
<proteinExistence type="predicted"/>
<dbReference type="PANTHER" id="PTHR36156">
    <property type="entry name" value="SLR2101 PROTEIN"/>
    <property type="match status" value="1"/>
</dbReference>
<name>A0A084BCD2_STACB</name>
<dbReference type="CDD" id="cd02231">
    <property type="entry name" value="cupin_BLL6423-like"/>
    <property type="match status" value="1"/>
</dbReference>
<dbReference type="OrthoDB" id="5840532at2759"/>
<keyword evidence="2" id="KW-1185">Reference proteome</keyword>